<dbReference type="InterPro" id="IPR029058">
    <property type="entry name" value="AB_hydrolase_fold"/>
</dbReference>
<feature type="signal peptide" evidence="2">
    <location>
        <begin position="1"/>
        <end position="15"/>
    </location>
</feature>
<dbReference type="Proteomes" id="UP001189429">
    <property type="component" value="Unassembled WGS sequence"/>
</dbReference>
<evidence type="ECO:0000313" key="3">
    <source>
        <dbReference type="EMBL" id="CAK0888286.1"/>
    </source>
</evidence>
<reference evidence="3" key="1">
    <citation type="submission" date="2023-10" db="EMBL/GenBank/DDBJ databases">
        <authorList>
            <person name="Chen Y."/>
            <person name="Shah S."/>
            <person name="Dougan E. K."/>
            <person name="Thang M."/>
            <person name="Chan C."/>
        </authorList>
    </citation>
    <scope>NUCLEOTIDE SEQUENCE [LARGE SCALE GENOMIC DNA]</scope>
</reference>
<organism evidence="3 4">
    <name type="scientific">Prorocentrum cordatum</name>
    <dbReference type="NCBI Taxonomy" id="2364126"/>
    <lineage>
        <taxon>Eukaryota</taxon>
        <taxon>Sar</taxon>
        <taxon>Alveolata</taxon>
        <taxon>Dinophyceae</taxon>
        <taxon>Prorocentrales</taxon>
        <taxon>Prorocentraceae</taxon>
        <taxon>Prorocentrum</taxon>
    </lineage>
</organism>
<feature type="non-terminal residue" evidence="3">
    <location>
        <position position="1"/>
    </location>
</feature>
<dbReference type="PANTHER" id="PTHR37471:SF1">
    <property type="entry name" value="AB HYDROLASE-1 DOMAIN-CONTAINING PROTEIN"/>
    <property type="match status" value="1"/>
</dbReference>
<keyword evidence="2" id="KW-0732">Signal</keyword>
<dbReference type="EMBL" id="CAUYUJ010019055">
    <property type="protein sequence ID" value="CAK0888286.1"/>
    <property type="molecule type" value="Genomic_DNA"/>
</dbReference>
<evidence type="ECO:0000313" key="4">
    <source>
        <dbReference type="Proteomes" id="UP001189429"/>
    </source>
</evidence>
<dbReference type="SUPFAM" id="SSF53474">
    <property type="entry name" value="alpha/beta-Hydrolases"/>
    <property type="match status" value="1"/>
</dbReference>
<feature type="region of interest" description="Disordered" evidence="1">
    <location>
        <begin position="395"/>
        <end position="421"/>
    </location>
</feature>
<dbReference type="PANTHER" id="PTHR37471">
    <property type="entry name" value="UNNAMED PRODUCT"/>
    <property type="match status" value="1"/>
</dbReference>
<gene>
    <name evidence="3" type="ORF">PCOR1329_LOCUS69102</name>
</gene>
<proteinExistence type="predicted"/>
<evidence type="ECO:0000256" key="2">
    <source>
        <dbReference type="SAM" id="SignalP"/>
    </source>
</evidence>
<accession>A0ABN9WNT8</accession>
<evidence type="ECO:0000256" key="1">
    <source>
        <dbReference type="SAM" id="MobiDB-lite"/>
    </source>
</evidence>
<protein>
    <submittedName>
        <fullName evidence="3">Uncharacterized protein</fullName>
    </submittedName>
</protein>
<keyword evidence="4" id="KW-1185">Reference proteome</keyword>
<feature type="chain" id="PRO_5045042270" evidence="2">
    <location>
        <begin position="16"/>
        <end position="421"/>
    </location>
</feature>
<name>A0ABN9WNT8_9DINO</name>
<dbReference type="Gene3D" id="3.40.50.1820">
    <property type="entry name" value="alpha/beta hydrolase"/>
    <property type="match status" value="1"/>
</dbReference>
<comment type="caution">
    <text evidence="3">The sequence shown here is derived from an EMBL/GenBank/DDBJ whole genome shotgun (WGS) entry which is preliminary data.</text>
</comment>
<sequence>VWGFASAHFVGHSFGTFLVSWMLRYQPGHVERCTFVDPVCFMLLKAELPRMEAMLAEIAKMQGPGGFDFVVVCCSNLAAENFWQQRLEATVEEVTGSKATVLCVHEDWNGGAGNGLGTLYAFQKAAAKSAASGGPDLAKAMRDGSSVAIYHTAGKGTRMAPLPGAENNNKPGVKLPGLLKVGDDLVPITVLEAVLRQTSSYASVRPGRCSVFWGDQIFVPSCGIRACDAPADILAALRPMPTEEQWKEEALHQYGLIAVDPRGAATQLEKVLVEGHEIQEVRPDNHLNAVEMMLKYFVMTELFVCNFVNRCFFWEDKSPSWSWTPSTTWTVCWCLSRWTASCPHTPFGASPSRSSTAAAPCAGAARAARARAPRRGRSRPASTCCGWRTNHTRASSWTRRRTSGGRNQAPGVPHGGGEPVF</sequence>